<name>E4Q333_CALOW</name>
<proteinExistence type="predicted"/>
<feature type="compositionally biased region" description="Basic and acidic residues" evidence="1">
    <location>
        <begin position="124"/>
        <end position="134"/>
    </location>
</feature>
<accession>E4Q333</accession>
<dbReference type="HOGENOM" id="CLU_607911_0_0_9"/>
<evidence type="ECO:0000313" key="4">
    <source>
        <dbReference type="Proteomes" id="UP000006889"/>
    </source>
</evidence>
<organism evidence="3 4">
    <name type="scientific">Caldicellulosiruptor owensensis (strain ATCC 700167 / DSM 13100 / OL)</name>
    <dbReference type="NCBI Taxonomy" id="632518"/>
    <lineage>
        <taxon>Bacteria</taxon>
        <taxon>Bacillati</taxon>
        <taxon>Bacillota</taxon>
        <taxon>Bacillota incertae sedis</taxon>
        <taxon>Caldicellulosiruptorales</taxon>
        <taxon>Caldicellulosiruptoraceae</taxon>
        <taxon>Caldicellulosiruptor</taxon>
    </lineage>
</organism>
<keyword evidence="4" id="KW-1185">Reference proteome</keyword>
<feature type="region of interest" description="Disordered" evidence="1">
    <location>
        <begin position="124"/>
        <end position="150"/>
    </location>
</feature>
<dbReference type="EMBL" id="CP002216">
    <property type="protein sequence ID" value="ADQ03869.1"/>
    <property type="molecule type" value="Genomic_DNA"/>
</dbReference>
<evidence type="ECO:0000256" key="1">
    <source>
        <dbReference type="SAM" id="MobiDB-lite"/>
    </source>
</evidence>
<keyword evidence="2" id="KW-0812">Transmembrane</keyword>
<gene>
    <name evidence="3" type="ordered locus">Calow_0268</name>
</gene>
<keyword evidence="2" id="KW-1133">Transmembrane helix</keyword>
<dbReference type="Proteomes" id="UP000006889">
    <property type="component" value="Chromosome"/>
</dbReference>
<dbReference type="KEGG" id="cow:Calow_0268"/>
<dbReference type="AlphaFoldDB" id="E4Q333"/>
<dbReference type="OrthoDB" id="1715403at2"/>
<keyword evidence="2" id="KW-0472">Membrane</keyword>
<dbReference type="STRING" id="632518.Calow_0268"/>
<reference evidence="3 4" key="2">
    <citation type="journal article" date="2011" name="J. Bacteriol.">
        <title>Complete genome sequences for the anaerobic, extremely thermophilic plant biomass-degrading bacteria Caldicellulosiruptor hydrothermalis, Caldicellulosiruptor kristjanssonii, Caldicellulosiruptor kronotskyensis, Caldicellulosiruptor owensenis, and Caldicellulosiruptor lactoaceticus.</title>
        <authorList>
            <person name="Blumer-Schuette S.E."/>
            <person name="Ozdemir I."/>
            <person name="Mistry D."/>
            <person name="Lucas S."/>
            <person name="Lapidus A."/>
            <person name="Cheng J.F."/>
            <person name="Goodwin L.A."/>
            <person name="Pitluck S."/>
            <person name="Land M.L."/>
            <person name="Hauser L.J."/>
            <person name="Woyke T."/>
            <person name="Mikhailova N."/>
            <person name="Pati A."/>
            <person name="Kyrpides N.C."/>
            <person name="Ivanova N."/>
            <person name="Detter J.C."/>
            <person name="Walston-Davenport K."/>
            <person name="Han S."/>
            <person name="Adams M.W."/>
            <person name="Kelly R.M."/>
        </authorList>
    </citation>
    <scope>NUCLEOTIDE SEQUENCE [LARGE SCALE GENOMIC DNA]</scope>
    <source>
        <strain evidence="4">ATCC 700167 / DSM 13100 / OL</strain>
    </source>
</reference>
<evidence type="ECO:0000256" key="2">
    <source>
        <dbReference type="SAM" id="Phobius"/>
    </source>
</evidence>
<sequence>MNDEKLDRIFEEAFKAEYRKEFKQELMDTLLKEYDKRKRKKFFLKISTMIAACIVLALATFGTVKFDLIGLNVRNTSVVKTEVEKAFPKQEEVTEQKIEQNNKDVNEDDSSSLYTLHVILKDDESSEKKEKQDLQKNQNSSNNISESQENFDILSKSDFPKYKEKVSKEVSKAGSDNSNYNEDVTSRTASVGNNSLPSFSTREVIKDEENEKVQGNIKSTSEQTEKNTLAVSMIELEKKQAVKVNRDFPEKIQKESVFKNVYILKEEKMKIDKKSILDILVRIVSTEVYAKKYFSSNDFAEVHVQVYDEYFDFEVVRNSIQGSSYQLPEEKESILESVYAKTELVLKEIGIKDYMISAVPTKNGYKAEISLCFDNYKVYGLDGYIEYSKKADIVRGKIYIKIFSKLKTIRIMDEKTAAKEFEKKYNFKNVKPSDICVVYKKTQDIYFPTYVYIHENKIYWLEK</sequence>
<feature type="compositionally biased region" description="Polar residues" evidence="1">
    <location>
        <begin position="174"/>
        <end position="197"/>
    </location>
</feature>
<feature type="region of interest" description="Disordered" evidence="1">
    <location>
        <begin position="168"/>
        <end position="197"/>
    </location>
</feature>
<protein>
    <submittedName>
        <fullName evidence="3">Uncharacterized protein</fullName>
    </submittedName>
</protein>
<feature type="compositionally biased region" description="Low complexity" evidence="1">
    <location>
        <begin position="135"/>
        <end position="150"/>
    </location>
</feature>
<evidence type="ECO:0000313" key="3">
    <source>
        <dbReference type="EMBL" id="ADQ03869.1"/>
    </source>
</evidence>
<feature type="transmembrane region" description="Helical" evidence="2">
    <location>
        <begin position="42"/>
        <end position="64"/>
    </location>
</feature>
<reference key="1">
    <citation type="submission" date="2010-09" db="EMBL/GenBank/DDBJ databases">
        <title>Complete sequence of Caldicellulosiruptor owensensis OL.</title>
        <authorList>
            <consortium name="US DOE Joint Genome Institute"/>
            <person name="Lucas S."/>
            <person name="Copeland A."/>
            <person name="Lapidus A."/>
            <person name="Cheng J.-F."/>
            <person name="Bruce D."/>
            <person name="Goodwin L."/>
            <person name="Pitluck S."/>
            <person name="Davenport K."/>
            <person name="Detter J.C."/>
            <person name="Han C."/>
            <person name="Tapia R."/>
            <person name="Land M."/>
            <person name="Hauser L."/>
            <person name="Chang Y.-J."/>
            <person name="Jeffries C."/>
            <person name="Kyrpides N."/>
            <person name="Ivanova N."/>
            <person name="Mikhailova N."/>
            <person name="Blumer-Schuette S.E."/>
            <person name="Kelly R.M."/>
            <person name="Woyke T."/>
        </authorList>
    </citation>
    <scope>NUCLEOTIDE SEQUENCE</scope>
    <source>
        <strain>OL</strain>
    </source>
</reference>